<reference evidence="4 5" key="1">
    <citation type="submission" date="2019-03" db="EMBL/GenBank/DDBJ databases">
        <title>Metabolic reconstructions from genomes of highly enriched 'Candidatus Accumulibacter' and 'Candidatus Competibacter' bioreactor populations.</title>
        <authorList>
            <person name="Annavajhala M.K."/>
            <person name="Welles L."/>
            <person name="Abbas B."/>
            <person name="Sorokin D."/>
            <person name="Park H."/>
            <person name="Van Loosdrecht M."/>
            <person name="Chandran K."/>
        </authorList>
    </citation>
    <scope>NUCLEOTIDE SEQUENCE [LARGE SCALE GENOMIC DNA]</scope>
    <source>
        <strain evidence="4 5">SBR_S</strain>
    </source>
</reference>
<comment type="similarity">
    <text evidence="1">Belongs to the universal stress protein A family.</text>
</comment>
<dbReference type="Pfam" id="PF00582">
    <property type="entry name" value="Usp"/>
    <property type="match status" value="1"/>
</dbReference>
<dbReference type="InterPro" id="IPR006015">
    <property type="entry name" value="Universal_stress_UspA"/>
</dbReference>
<evidence type="ECO:0000313" key="4">
    <source>
        <dbReference type="EMBL" id="NMQ29451.1"/>
    </source>
</evidence>
<accession>A0ABX1U1H0</accession>
<dbReference type="InterPro" id="IPR006016">
    <property type="entry name" value="UspA"/>
</dbReference>
<evidence type="ECO:0000256" key="1">
    <source>
        <dbReference type="ARBA" id="ARBA00008791"/>
    </source>
</evidence>
<dbReference type="SUPFAM" id="SSF52402">
    <property type="entry name" value="Adenine nucleotide alpha hydrolases-like"/>
    <property type="match status" value="1"/>
</dbReference>
<evidence type="ECO:0000313" key="5">
    <source>
        <dbReference type="Proteomes" id="UP000749010"/>
    </source>
</evidence>
<dbReference type="RefSeq" id="WP_169067911.1">
    <property type="nucleotide sequence ID" value="NZ_SPMY01000056.1"/>
</dbReference>
<evidence type="ECO:0000256" key="2">
    <source>
        <dbReference type="SAM" id="MobiDB-lite"/>
    </source>
</evidence>
<name>A0ABX1U1H0_9PROT</name>
<proteinExistence type="inferred from homology"/>
<dbReference type="PANTHER" id="PTHR46268:SF6">
    <property type="entry name" value="UNIVERSAL STRESS PROTEIN UP12"/>
    <property type="match status" value="1"/>
</dbReference>
<feature type="region of interest" description="Disordered" evidence="2">
    <location>
        <begin position="151"/>
        <end position="176"/>
    </location>
</feature>
<dbReference type="PRINTS" id="PR01438">
    <property type="entry name" value="UNVRSLSTRESS"/>
</dbReference>
<dbReference type="CDD" id="cd00293">
    <property type="entry name" value="USP-like"/>
    <property type="match status" value="1"/>
</dbReference>
<feature type="domain" description="UspA" evidence="3">
    <location>
        <begin position="1"/>
        <end position="146"/>
    </location>
</feature>
<feature type="compositionally biased region" description="Basic and acidic residues" evidence="2">
    <location>
        <begin position="159"/>
        <end position="176"/>
    </location>
</feature>
<dbReference type="PANTHER" id="PTHR46268">
    <property type="entry name" value="STRESS RESPONSE PROTEIN NHAX"/>
    <property type="match status" value="1"/>
</dbReference>
<protein>
    <submittedName>
        <fullName evidence="4">Universal stress protein</fullName>
    </submittedName>
</protein>
<gene>
    <name evidence="4" type="ORF">E4Q23_17780</name>
</gene>
<dbReference type="PIRSF" id="PIRSF006276">
    <property type="entry name" value="UspA"/>
    <property type="match status" value="1"/>
</dbReference>
<keyword evidence="5" id="KW-1185">Reference proteome</keyword>
<dbReference type="EMBL" id="SPMY01000056">
    <property type="protein sequence ID" value="NMQ29451.1"/>
    <property type="molecule type" value="Genomic_DNA"/>
</dbReference>
<evidence type="ECO:0000259" key="3">
    <source>
        <dbReference type="Pfam" id="PF00582"/>
    </source>
</evidence>
<dbReference type="Gene3D" id="3.40.50.620">
    <property type="entry name" value="HUPs"/>
    <property type="match status" value="1"/>
</dbReference>
<organism evidence="4 5">
    <name type="scientific">Candidatus Accumulibacter phosphatis</name>
    <dbReference type="NCBI Taxonomy" id="327160"/>
    <lineage>
        <taxon>Bacteria</taxon>
        <taxon>Pseudomonadati</taxon>
        <taxon>Pseudomonadota</taxon>
        <taxon>Betaproteobacteria</taxon>
        <taxon>Candidatus Accumulibacter</taxon>
    </lineage>
</organism>
<comment type="caution">
    <text evidence="4">The sequence shown here is derived from an EMBL/GenBank/DDBJ whole genome shotgun (WGS) entry which is preliminary data.</text>
</comment>
<dbReference type="Proteomes" id="UP000749010">
    <property type="component" value="Unassembled WGS sequence"/>
</dbReference>
<dbReference type="InterPro" id="IPR014729">
    <property type="entry name" value="Rossmann-like_a/b/a_fold"/>
</dbReference>
<sequence length="176" mass="18906">MFQHILVPTDGSHLSNKTAERAVAFAKAANAKITALYAKAPVGHAENYGDLIQPAAIQRLISGSDGKSKEYLGAIKKLCKEAGVESTTLAVVSDTPWEAIVKVAEDNNCDLIFMAKHSRGGLSSLLVGSQTYRVLTHSNIPVLVFRAPKAHASHHKHHKETERVGEADSEKGSKKA</sequence>